<dbReference type="PROSITE" id="PS01156">
    <property type="entry name" value="TONB_DEPENDENT_REC_2"/>
    <property type="match status" value="1"/>
</dbReference>
<reference evidence="4 5" key="1">
    <citation type="submission" date="2016-07" db="EMBL/GenBank/DDBJ databases">
        <title>Complete genome sequences of Bordetella pseudohinzii.</title>
        <authorList>
            <person name="Spilker T."/>
            <person name="Darrah R."/>
            <person name="LiPuma J.J."/>
        </authorList>
    </citation>
    <scope>NUCLEOTIDE SEQUENCE [LARGE SCALE GENOMIC DNA]</scope>
    <source>
        <strain evidence="4 5">HI4681</strain>
    </source>
</reference>
<dbReference type="InterPro" id="IPR036942">
    <property type="entry name" value="Beta-barrel_TonB_sf"/>
</dbReference>
<keyword evidence="3" id="KW-0998">Cell outer membrane</keyword>
<dbReference type="EMBL" id="CP016440">
    <property type="protein sequence ID" value="ANY17598.1"/>
    <property type="molecule type" value="Genomic_DNA"/>
</dbReference>
<protein>
    <submittedName>
        <fullName evidence="4">Uncharacterized protein</fullName>
    </submittedName>
</protein>
<comment type="subcellular location">
    <subcellularLocation>
        <location evidence="1">Cell outer membrane</location>
    </subcellularLocation>
</comment>
<evidence type="ECO:0000313" key="4">
    <source>
        <dbReference type="EMBL" id="ANY17598.1"/>
    </source>
</evidence>
<dbReference type="InterPro" id="IPR010917">
    <property type="entry name" value="TonB_rcpt_CS"/>
</dbReference>
<gene>
    <name evidence="4" type="ORF">BBN53_17955</name>
</gene>
<name>A0ABM6DIE8_9BORD</name>
<keyword evidence="5" id="KW-1185">Reference proteome</keyword>
<dbReference type="SUPFAM" id="SSF56935">
    <property type="entry name" value="Porins"/>
    <property type="match status" value="1"/>
</dbReference>
<evidence type="ECO:0000256" key="3">
    <source>
        <dbReference type="ARBA" id="ARBA00023237"/>
    </source>
</evidence>
<evidence type="ECO:0000256" key="1">
    <source>
        <dbReference type="ARBA" id="ARBA00004442"/>
    </source>
</evidence>
<proteinExistence type="predicted"/>
<sequence>MRLAARCCASVATLPSIAVRGDDAVLLQPAATGTLPGLTPLQTPASLDIADSAQLRERGAVNKLEMAGYTTPDPALIWEARRDLTLALRGYNVFDRQYAETAYDNQTQWLVGEGRRAELSANDRF</sequence>
<accession>A0ABM6DIE8</accession>
<dbReference type="Proteomes" id="UP000092950">
    <property type="component" value="Chromosome"/>
</dbReference>
<evidence type="ECO:0000256" key="2">
    <source>
        <dbReference type="ARBA" id="ARBA00023136"/>
    </source>
</evidence>
<evidence type="ECO:0000313" key="5">
    <source>
        <dbReference type="Proteomes" id="UP000092950"/>
    </source>
</evidence>
<dbReference type="Gene3D" id="2.40.170.20">
    <property type="entry name" value="TonB-dependent receptor, beta-barrel domain"/>
    <property type="match status" value="1"/>
</dbReference>
<keyword evidence="2" id="KW-0472">Membrane</keyword>
<organism evidence="4 5">
    <name type="scientific">Bordetella pseudohinzii</name>
    <dbReference type="NCBI Taxonomy" id="1331258"/>
    <lineage>
        <taxon>Bacteria</taxon>
        <taxon>Pseudomonadati</taxon>
        <taxon>Pseudomonadota</taxon>
        <taxon>Betaproteobacteria</taxon>
        <taxon>Burkholderiales</taxon>
        <taxon>Alcaligenaceae</taxon>
        <taxon>Bordetella</taxon>
    </lineage>
</organism>